<evidence type="ECO:0000256" key="1">
    <source>
        <dbReference type="ARBA" id="ARBA00004141"/>
    </source>
</evidence>
<dbReference type="PANTHER" id="PTHR23505">
    <property type="entry name" value="SPINSTER"/>
    <property type="match status" value="1"/>
</dbReference>
<keyword evidence="3 6" id="KW-0812">Transmembrane</keyword>
<accession>I6N3G1</accession>
<evidence type="ECO:0000313" key="8">
    <source>
        <dbReference type="EMBL" id="AEO37495.1"/>
    </source>
</evidence>
<feature type="transmembrane region" description="Helical" evidence="6">
    <location>
        <begin position="123"/>
        <end position="145"/>
    </location>
</feature>
<evidence type="ECO:0000256" key="6">
    <source>
        <dbReference type="SAM" id="Phobius"/>
    </source>
</evidence>
<feature type="domain" description="Major facilitator superfamily (MFS) profile" evidence="7">
    <location>
        <begin position="33"/>
        <end position="427"/>
    </location>
</feature>
<feature type="transmembrane region" description="Helical" evidence="6">
    <location>
        <begin position="307"/>
        <end position="326"/>
    </location>
</feature>
<evidence type="ECO:0000256" key="2">
    <source>
        <dbReference type="ARBA" id="ARBA00022448"/>
    </source>
</evidence>
<organism evidence="8">
    <name type="scientific">uncultured bacterium pDL136</name>
    <dbReference type="NCBI Taxonomy" id="1071409"/>
    <lineage>
        <taxon>Bacteria</taxon>
        <taxon>environmental samples</taxon>
    </lineage>
</organism>
<keyword evidence="4 6" id="KW-1133">Transmembrane helix</keyword>
<dbReference type="SUPFAM" id="SSF103473">
    <property type="entry name" value="MFS general substrate transporter"/>
    <property type="match status" value="1"/>
</dbReference>
<dbReference type="InterPro" id="IPR020846">
    <property type="entry name" value="MFS_dom"/>
</dbReference>
<comment type="subcellular location">
    <subcellularLocation>
        <location evidence="1">Membrane</location>
        <topology evidence="1">Multi-pass membrane protein</topology>
    </subcellularLocation>
</comment>
<dbReference type="GO" id="GO:0022857">
    <property type="term" value="F:transmembrane transporter activity"/>
    <property type="evidence" value="ECO:0007669"/>
    <property type="project" value="InterPro"/>
</dbReference>
<evidence type="ECO:0000259" key="7">
    <source>
        <dbReference type="PROSITE" id="PS50850"/>
    </source>
</evidence>
<feature type="transmembrane region" description="Helical" evidence="6">
    <location>
        <begin position="399"/>
        <end position="422"/>
    </location>
</feature>
<dbReference type="InterPro" id="IPR011701">
    <property type="entry name" value="MFS"/>
</dbReference>
<feature type="transmembrane region" description="Helical" evidence="6">
    <location>
        <begin position="98"/>
        <end position="117"/>
    </location>
</feature>
<keyword evidence="2" id="KW-0813">Transport</keyword>
<feature type="transmembrane region" description="Helical" evidence="6">
    <location>
        <begin position="366"/>
        <end position="387"/>
    </location>
</feature>
<dbReference type="Pfam" id="PF07690">
    <property type="entry name" value="MFS_1"/>
    <property type="match status" value="1"/>
</dbReference>
<sequence length="442" mass="46708">MALGSTGKSGTSTVERKCVTEAAASRLSNRWLVLFLLLLIFIFNYADRFLISGLVGPIKKEFGLGDGFMGLLMGPAFVVLYVLAGIPIARLADRSSRVMIICIGCIVWSMFTGLTGLATGPVTLALCRVGVGIGEAAFVAPAYSLLADYFKPERRGVAFAILGLATYFGQIAGYAGGPAIAEIYTWHAAFFAMAIPGFVLAGFAWLLIKEPQRSATAQVQEALAPIIGRLIKARSYIALMLGMGLGTLSGVSFGFWGPTLFARNHGLTESVASNAFAAYFGLAGLTGMLIFGAVSDRLARKGPHGPPRLAAFSLFFATLCILLVTWSSSFAQSKTLAIPSGLLGGGWSVGVMASLQYLLPDRYRATATATFVAVSTLLGFLVGPWLAGEISGAFGNDAQSLRIGLSVTIPAGFIAALSMWYASSRLGGDNEILRRFESERPD</sequence>
<feature type="transmembrane region" description="Helical" evidence="6">
    <location>
        <begin position="236"/>
        <end position="256"/>
    </location>
</feature>
<keyword evidence="5 6" id="KW-0472">Membrane</keyword>
<dbReference type="Gene3D" id="1.20.1250.20">
    <property type="entry name" value="MFS general substrate transporter like domains"/>
    <property type="match status" value="2"/>
</dbReference>
<reference evidence="8" key="1">
    <citation type="journal article" date="2012" name="Appl. Environ. Microbiol.">
        <title>Inactivation of chloramphenicol and florfenicol by a novel chloramphenicol hydrolase.</title>
        <authorList>
            <person name="Tao W."/>
            <person name="Lee M.H."/>
            <person name="Wu J."/>
            <person name="Kim N.H."/>
            <person name="Kim J.C."/>
            <person name="Chung E."/>
            <person name="Hwang E.C."/>
            <person name="Lee S.W."/>
        </authorList>
    </citation>
    <scope>NUCLEOTIDE SEQUENCE</scope>
</reference>
<feature type="transmembrane region" description="Helical" evidence="6">
    <location>
        <begin position="276"/>
        <end position="295"/>
    </location>
</feature>
<dbReference type="EMBL" id="JN242251">
    <property type="protein sequence ID" value="AEO37495.1"/>
    <property type="molecule type" value="Genomic_DNA"/>
</dbReference>
<dbReference type="GO" id="GO:0016020">
    <property type="term" value="C:membrane"/>
    <property type="evidence" value="ECO:0007669"/>
    <property type="project" value="UniProtKB-SubCell"/>
</dbReference>
<feature type="transmembrane region" description="Helical" evidence="6">
    <location>
        <begin position="67"/>
        <end position="86"/>
    </location>
</feature>
<evidence type="ECO:0000256" key="4">
    <source>
        <dbReference type="ARBA" id="ARBA00022989"/>
    </source>
</evidence>
<dbReference type="InterPro" id="IPR044770">
    <property type="entry name" value="MFS_spinster-like"/>
</dbReference>
<name>I6N3G1_9BACT</name>
<dbReference type="PANTHER" id="PTHR23505:SF79">
    <property type="entry name" value="PROTEIN SPINSTER"/>
    <property type="match status" value="1"/>
</dbReference>
<dbReference type="PROSITE" id="PS50850">
    <property type="entry name" value="MFS"/>
    <property type="match status" value="1"/>
</dbReference>
<feature type="transmembrane region" description="Helical" evidence="6">
    <location>
        <begin position="31"/>
        <end position="55"/>
    </location>
</feature>
<feature type="transmembrane region" description="Helical" evidence="6">
    <location>
        <begin position="338"/>
        <end position="359"/>
    </location>
</feature>
<dbReference type="InterPro" id="IPR036259">
    <property type="entry name" value="MFS_trans_sf"/>
</dbReference>
<evidence type="ECO:0000256" key="3">
    <source>
        <dbReference type="ARBA" id="ARBA00022692"/>
    </source>
</evidence>
<dbReference type="CDD" id="cd17328">
    <property type="entry name" value="MFS_spinster_like"/>
    <property type="match status" value="1"/>
</dbReference>
<dbReference type="AlphaFoldDB" id="I6N3G1"/>
<proteinExistence type="predicted"/>
<evidence type="ECO:0000256" key="5">
    <source>
        <dbReference type="ARBA" id="ARBA00023136"/>
    </source>
</evidence>
<protein>
    <submittedName>
        <fullName evidence="8">Major facilitator family transporter</fullName>
    </submittedName>
</protein>
<feature type="transmembrane region" description="Helical" evidence="6">
    <location>
        <begin position="183"/>
        <end position="208"/>
    </location>
</feature>
<feature type="transmembrane region" description="Helical" evidence="6">
    <location>
        <begin position="157"/>
        <end position="177"/>
    </location>
</feature>